<proteinExistence type="predicted"/>
<comment type="caution">
    <text evidence="1">The sequence shown here is derived from an EMBL/GenBank/DDBJ whole genome shotgun (WGS) entry which is preliminary data.</text>
</comment>
<accession>A0A929B6W6</accession>
<organism evidence="1 2">
    <name type="scientific">Saccharopolyspora montiporae</name>
    <dbReference type="NCBI Taxonomy" id="2781240"/>
    <lineage>
        <taxon>Bacteria</taxon>
        <taxon>Bacillati</taxon>
        <taxon>Actinomycetota</taxon>
        <taxon>Actinomycetes</taxon>
        <taxon>Pseudonocardiales</taxon>
        <taxon>Pseudonocardiaceae</taxon>
        <taxon>Saccharopolyspora</taxon>
    </lineage>
</organism>
<reference evidence="1" key="1">
    <citation type="submission" date="2020-10" db="EMBL/GenBank/DDBJ databases">
        <title>Diversity and distribution of actinomycetes associated with coral in the coast of Hainan.</title>
        <authorList>
            <person name="Li F."/>
        </authorList>
    </citation>
    <scope>NUCLEOTIDE SEQUENCE</scope>
    <source>
        <strain evidence="1">HNM0983</strain>
    </source>
</reference>
<dbReference type="RefSeq" id="WP_193926375.1">
    <property type="nucleotide sequence ID" value="NZ_JADEYC010000001.1"/>
</dbReference>
<evidence type="ECO:0000313" key="1">
    <source>
        <dbReference type="EMBL" id="MBE9372925.1"/>
    </source>
</evidence>
<keyword evidence="2" id="KW-1185">Reference proteome</keyword>
<keyword evidence="1" id="KW-0489">Methyltransferase</keyword>
<dbReference type="Gene3D" id="3.40.50.150">
    <property type="entry name" value="Vaccinia Virus protein VP39"/>
    <property type="match status" value="1"/>
</dbReference>
<keyword evidence="1" id="KW-0808">Transferase</keyword>
<dbReference type="GO" id="GO:0008168">
    <property type="term" value="F:methyltransferase activity"/>
    <property type="evidence" value="ECO:0007669"/>
    <property type="project" value="UniProtKB-KW"/>
</dbReference>
<evidence type="ECO:0000313" key="2">
    <source>
        <dbReference type="Proteomes" id="UP000598360"/>
    </source>
</evidence>
<dbReference type="EMBL" id="JADEYC010000001">
    <property type="protein sequence ID" value="MBE9372925.1"/>
    <property type="molecule type" value="Genomic_DNA"/>
</dbReference>
<gene>
    <name evidence="1" type="ORF">IQ251_00540</name>
</gene>
<dbReference type="GO" id="GO:0032259">
    <property type="term" value="P:methylation"/>
    <property type="evidence" value="ECO:0007669"/>
    <property type="project" value="UniProtKB-KW"/>
</dbReference>
<name>A0A929B6W6_9PSEU</name>
<dbReference type="InterPro" id="IPR006764">
    <property type="entry name" value="SAM_dep_MeTrfase_SAV2177_type"/>
</dbReference>
<dbReference type="PIRSF" id="PIRSF017393">
    <property type="entry name" value="MTase_SAV2177"/>
    <property type="match status" value="1"/>
</dbReference>
<dbReference type="InterPro" id="IPR029063">
    <property type="entry name" value="SAM-dependent_MTases_sf"/>
</dbReference>
<protein>
    <submittedName>
        <fullName evidence="1">SAM-dependent methyltransferase</fullName>
    </submittedName>
</protein>
<dbReference type="Pfam" id="PF04672">
    <property type="entry name" value="Methyltransf_19"/>
    <property type="match status" value="1"/>
</dbReference>
<dbReference type="AlphaFoldDB" id="A0A929B6W6"/>
<dbReference type="SUPFAM" id="SSF53335">
    <property type="entry name" value="S-adenosyl-L-methionine-dependent methyltransferases"/>
    <property type="match status" value="1"/>
</dbReference>
<sequence>MAPDEHLFEPPAPVDTTRPNAARMYDYYLGGSANFEADRDAAEAGLAAMPFARDYAKANRAFLGRAVAHLVRGGIDQFLDLGSGVPTVGNVHEIARAHDPAARVAYVDHEPVAVSHARRLLADLDGVTVTQADIRDPQAVLTAPGVAELLDFDRPVAVLAVAILPFVPEQAEALSVVGAYRAACVPGSPLVVSHISALAATPEQVADAEEVMARTPTPVRWRPREEVEELFTGYELIEPGLVPAPMWRPDRLVTEQAAAPANAFAGVGTLRG</sequence>
<dbReference type="Proteomes" id="UP000598360">
    <property type="component" value="Unassembled WGS sequence"/>
</dbReference>